<gene>
    <name evidence="6" type="ORF">SAMN02745975_03041</name>
</gene>
<evidence type="ECO:0008006" key="8">
    <source>
        <dbReference type="Google" id="ProtNLM"/>
    </source>
</evidence>
<proteinExistence type="predicted"/>
<organism evidence="6 7">
    <name type="scientific">Geosporobacter subterraneus DSM 17957</name>
    <dbReference type="NCBI Taxonomy" id="1121919"/>
    <lineage>
        <taxon>Bacteria</taxon>
        <taxon>Bacillati</taxon>
        <taxon>Bacillota</taxon>
        <taxon>Clostridia</taxon>
        <taxon>Peptostreptococcales</taxon>
        <taxon>Thermotaleaceae</taxon>
        <taxon>Geosporobacter</taxon>
    </lineage>
</organism>
<feature type="transmembrane region" description="Helical" evidence="5">
    <location>
        <begin position="68"/>
        <end position="87"/>
    </location>
</feature>
<dbReference type="Proteomes" id="UP000184536">
    <property type="component" value="Unassembled WGS sequence"/>
</dbReference>
<evidence type="ECO:0000256" key="4">
    <source>
        <dbReference type="ARBA" id="ARBA00023136"/>
    </source>
</evidence>
<dbReference type="RefSeq" id="WP_110942080.1">
    <property type="nucleotide sequence ID" value="NZ_FQZV01000046.1"/>
</dbReference>
<dbReference type="GO" id="GO:0005524">
    <property type="term" value="F:ATP binding"/>
    <property type="evidence" value="ECO:0007669"/>
    <property type="project" value="InterPro"/>
</dbReference>
<dbReference type="GO" id="GO:0005886">
    <property type="term" value="C:plasma membrane"/>
    <property type="evidence" value="ECO:0007669"/>
    <property type="project" value="UniProtKB-SubCell"/>
</dbReference>
<accession>A0A1M6MNR5</accession>
<keyword evidence="7" id="KW-1185">Reference proteome</keyword>
<dbReference type="AlphaFoldDB" id="A0A1M6MNR5"/>
<dbReference type="Gene3D" id="1.20.1560.10">
    <property type="entry name" value="ABC transporter type 1, transmembrane domain"/>
    <property type="match status" value="1"/>
</dbReference>
<name>A0A1M6MNR5_9FIRM</name>
<dbReference type="OrthoDB" id="9810350at2"/>
<protein>
    <recommendedName>
        <fullName evidence="8">ATP-binding cassette, subfamily B</fullName>
    </recommendedName>
</protein>
<evidence type="ECO:0000256" key="1">
    <source>
        <dbReference type="ARBA" id="ARBA00004651"/>
    </source>
</evidence>
<dbReference type="EMBL" id="FQZV01000046">
    <property type="protein sequence ID" value="SHJ85020.1"/>
    <property type="molecule type" value="Genomic_DNA"/>
</dbReference>
<evidence type="ECO:0000256" key="5">
    <source>
        <dbReference type="SAM" id="Phobius"/>
    </source>
</evidence>
<keyword evidence="3 5" id="KW-1133">Transmembrane helix</keyword>
<dbReference type="SUPFAM" id="SSF90123">
    <property type="entry name" value="ABC transporter transmembrane region"/>
    <property type="match status" value="1"/>
</dbReference>
<feature type="transmembrane region" description="Helical" evidence="5">
    <location>
        <begin position="27"/>
        <end position="48"/>
    </location>
</feature>
<keyword evidence="4 5" id="KW-0472">Membrane</keyword>
<reference evidence="7" key="1">
    <citation type="submission" date="2016-11" db="EMBL/GenBank/DDBJ databases">
        <authorList>
            <person name="Varghese N."/>
            <person name="Submissions S."/>
        </authorList>
    </citation>
    <scope>NUCLEOTIDE SEQUENCE [LARGE SCALE GENOMIC DNA]</scope>
    <source>
        <strain evidence="7">DSM 17957</strain>
    </source>
</reference>
<comment type="subcellular location">
    <subcellularLocation>
        <location evidence="1">Cell membrane</location>
        <topology evidence="1">Multi-pass membrane protein</topology>
    </subcellularLocation>
</comment>
<dbReference type="InterPro" id="IPR036640">
    <property type="entry name" value="ABC1_TM_sf"/>
</dbReference>
<evidence type="ECO:0000313" key="7">
    <source>
        <dbReference type="Proteomes" id="UP000184536"/>
    </source>
</evidence>
<evidence type="ECO:0000256" key="2">
    <source>
        <dbReference type="ARBA" id="ARBA00022692"/>
    </source>
</evidence>
<dbReference type="STRING" id="1121919.SAMN02745975_03041"/>
<evidence type="ECO:0000313" key="6">
    <source>
        <dbReference type="EMBL" id="SHJ85020.1"/>
    </source>
</evidence>
<keyword evidence="2 5" id="KW-0812">Transmembrane</keyword>
<evidence type="ECO:0000256" key="3">
    <source>
        <dbReference type="ARBA" id="ARBA00022989"/>
    </source>
</evidence>
<sequence>MELELFQLPKDDPFKLTSYLKKYRKQFVIQAVAGILYNTIIVAGPILLGRALDAAATLKKKGVNQENIRSLAVNCFLFVGVTIFFNMHDT</sequence>